<sequence length="345" mass="36575">MSSIDSVTESGDRIDATWAGDAATRFDKALAQAIAELPAGADLSRSRLQQLIRAGHASVGDAIVTDPGARVATGARLGLIVPPPEPAAPAPEPIPLDVIYEDDALIVIDKPAGLVVHPAPGSPSGTLVNALLAHCGDSLSGIGGVRRPGIVHRLDKDTSGVMVVAKTDRAHQSLAAQFADHGRTGPLQRAYAALCWGAPLPRAGTIDAPLERMAHNREKIAVVARGRGREAITHYRVEENFPPRAAEPVVSLVRCELETGRTHQIRVHLAHRGHPLLGDTLYGSGFRTKEVHLNDAARQALSALGRQALHATLLGFAHPDTDEEMVFESAPPPPMQRLLDALREG</sequence>
<dbReference type="InterPro" id="IPR036986">
    <property type="entry name" value="S4_RNA-bd_sf"/>
</dbReference>
<dbReference type="PROSITE" id="PS50889">
    <property type="entry name" value="S4"/>
    <property type="match status" value="1"/>
</dbReference>
<dbReference type="PANTHER" id="PTHR21600:SF44">
    <property type="entry name" value="RIBOSOMAL LARGE SUBUNIT PSEUDOURIDINE SYNTHASE D"/>
    <property type="match status" value="1"/>
</dbReference>
<comment type="function">
    <text evidence="5">Responsible for synthesis of pseudouridine from uracil.</text>
</comment>
<dbReference type="SUPFAM" id="SSF55174">
    <property type="entry name" value="Alpha-L RNA-binding motif"/>
    <property type="match status" value="1"/>
</dbReference>
<dbReference type="InterPro" id="IPR006224">
    <property type="entry name" value="PsdUridine_synth_RluA-like_CS"/>
</dbReference>
<evidence type="ECO:0000256" key="5">
    <source>
        <dbReference type="RuleBase" id="RU362028"/>
    </source>
</evidence>
<evidence type="ECO:0000313" key="8">
    <source>
        <dbReference type="Proteomes" id="UP001429580"/>
    </source>
</evidence>
<dbReference type="CDD" id="cd00165">
    <property type="entry name" value="S4"/>
    <property type="match status" value="1"/>
</dbReference>
<dbReference type="InterPro" id="IPR050188">
    <property type="entry name" value="RluA_PseudoU_synthase"/>
</dbReference>
<dbReference type="Gene3D" id="3.10.290.10">
    <property type="entry name" value="RNA-binding S4 domain"/>
    <property type="match status" value="1"/>
</dbReference>
<dbReference type="CDD" id="cd02869">
    <property type="entry name" value="PseudoU_synth_RluA_like"/>
    <property type="match status" value="1"/>
</dbReference>
<name>A0ABX0V242_9HYPH</name>
<comment type="caution">
    <text evidence="7">The sequence shown here is derived from an EMBL/GenBank/DDBJ whole genome shotgun (WGS) entry which is preliminary data.</text>
</comment>
<comment type="catalytic activity">
    <reaction evidence="3">
        <text>uridine(1911/1915/1917) in 23S rRNA = pseudouridine(1911/1915/1917) in 23S rRNA</text>
        <dbReference type="Rhea" id="RHEA:42524"/>
        <dbReference type="Rhea" id="RHEA-COMP:10097"/>
        <dbReference type="Rhea" id="RHEA-COMP:10098"/>
        <dbReference type="ChEBI" id="CHEBI:65314"/>
        <dbReference type="ChEBI" id="CHEBI:65315"/>
        <dbReference type="EC" id="5.4.99.23"/>
    </reaction>
</comment>
<proteinExistence type="inferred from homology"/>
<dbReference type="InterPro" id="IPR006225">
    <property type="entry name" value="PsdUridine_synth_RluC/D"/>
</dbReference>
<evidence type="ECO:0000256" key="1">
    <source>
        <dbReference type="ARBA" id="ARBA00010876"/>
    </source>
</evidence>
<comment type="similarity">
    <text evidence="1 5">Belongs to the pseudouridine synthase RluA family.</text>
</comment>
<dbReference type="Gene3D" id="3.30.2350.10">
    <property type="entry name" value="Pseudouridine synthase"/>
    <property type="match status" value="1"/>
</dbReference>
<dbReference type="EC" id="5.4.99.-" evidence="5"/>
<dbReference type="PANTHER" id="PTHR21600">
    <property type="entry name" value="MITOCHONDRIAL RNA PSEUDOURIDINE SYNTHASE"/>
    <property type="match status" value="1"/>
</dbReference>
<keyword evidence="2 5" id="KW-0413">Isomerase</keyword>
<evidence type="ECO:0000256" key="4">
    <source>
        <dbReference type="PROSITE-ProRule" id="PRU00182"/>
    </source>
</evidence>
<evidence type="ECO:0000256" key="3">
    <source>
        <dbReference type="ARBA" id="ARBA00036882"/>
    </source>
</evidence>
<dbReference type="SUPFAM" id="SSF55120">
    <property type="entry name" value="Pseudouridine synthase"/>
    <property type="match status" value="1"/>
</dbReference>
<dbReference type="Proteomes" id="UP001429580">
    <property type="component" value="Unassembled WGS sequence"/>
</dbReference>
<dbReference type="Pfam" id="PF00849">
    <property type="entry name" value="PseudoU_synth_2"/>
    <property type="match status" value="1"/>
</dbReference>
<dbReference type="EMBL" id="JAASQI010000002">
    <property type="protein sequence ID" value="NIJ57141.1"/>
    <property type="molecule type" value="Genomic_DNA"/>
</dbReference>
<dbReference type="NCBIfam" id="TIGR00005">
    <property type="entry name" value="rluA_subfam"/>
    <property type="match status" value="1"/>
</dbReference>
<keyword evidence="4" id="KW-0694">RNA-binding</keyword>
<feature type="domain" description="Pseudouridine synthase RsuA/RluA-like" evidence="6">
    <location>
        <begin position="105"/>
        <end position="271"/>
    </location>
</feature>
<gene>
    <name evidence="7" type="ORF">FHS82_000967</name>
</gene>
<protein>
    <recommendedName>
        <fullName evidence="5">Pseudouridine synthase</fullName>
        <ecNumber evidence="5">5.4.99.-</ecNumber>
    </recommendedName>
</protein>
<dbReference type="GO" id="GO:0160140">
    <property type="term" value="F:23S rRNA pseudouridine(1911/1915/1917) synthase activity"/>
    <property type="evidence" value="ECO:0007669"/>
    <property type="project" value="UniProtKB-EC"/>
</dbReference>
<comment type="catalytic activity">
    <reaction evidence="5">
        <text>a uridine in RNA = a pseudouridine in RNA</text>
        <dbReference type="Rhea" id="RHEA:48348"/>
        <dbReference type="Rhea" id="RHEA-COMP:12068"/>
        <dbReference type="Rhea" id="RHEA-COMP:12069"/>
        <dbReference type="ChEBI" id="CHEBI:65314"/>
        <dbReference type="ChEBI" id="CHEBI:65315"/>
    </reaction>
</comment>
<dbReference type="InterPro" id="IPR020103">
    <property type="entry name" value="PsdUridine_synth_cat_dom_sf"/>
</dbReference>
<accession>A0ABX0V242</accession>
<dbReference type="PROSITE" id="PS01129">
    <property type="entry name" value="PSI_RLU"/>
    <property type="match status" value="1"/>
</dbReference>
<evidence type="ECO:0000313" key="7">
    <source>
        <dbReference type="EMBL" id="NIJ57141.1"/>
    </source>
</evidence>
<organism evidence="7 8">
    <name type="scientific">Pseudochelatococcus lubricantis</name>
    <dbReference type="NCBI Taxonomy" id="1538102"/>
    <lineage>
        <taxon>Bacteria</taxon>
        <taxon>Pseudomonadati</taxon>
        <taxon>Pseudomonadota</taxon>
        <taxon>Alphaproteobacteria</taxon>
        <taxon>Hyphomicrobiales</taxon>
        <taxon>Chelatococcaceae</taxon>
        <taxon>Pseudochelatococcus</taxon>
    </lineage>
</organism>
<evidence type="ECO:0000256" key="2">
    <source>
        <dbReference type="ARBA" id="ARBA00023235"/>
    </source>
</evidence>
<dbReference type="InterPro" id="IPR006145">
    <property type="entry name" value="PsdUridine_synth_RsuA/RluA"/>
</dbReference>
<keyword evidence="8" id="KW-1185">Reference proteome</keyword>
<reference evidence="7 8" key="1">
    <citation type="submission" date="2020-03" db="EMBL/GenBank/DDBJ databases">
        <title>Genomic Encyclopedia of Type Strains, Phase IV (KMG-IV): sequencing the most valuable type-strain genomes for metagenomic binning, comparative biology and taxonomic classification.</title>
        <authorList>
            <person name="Goeker M."/>
        </authorList>
    </citation>
    <scope>NUCLEOTIDE SEQUENCE [LARGE SCALE GENOMIC DNA]</scope>
    <source>
        <strain evidence="7 8">DSM 103870</strain>
    </source>
</reference>
<evidence type="ECO:0000259" key="6">
    <source>
        <dbReference type="Pfam" id="PF00849"/>
    </source>
</evidence>